<reference evidence="4" key="1">
    <citation type="journal article" date="2004" name="Environ. Microbiol.">
        <title>The genome of Desulfotalea psychrophila, a sulfate-reducing bacterium from permanently cold Arctic sediments.</title>
        <authorList>
            <person name="Rabus R."/>
            <person name="Ruepp A."/>
            <person name="Frickey T."/>
            <person name="Rattei T."/>
            <person name="Fartmann B."/>
            <person name="Stark M."/>
            <person name="Bauer M."/>
            <person name="Zibat A."/>
            <person name="Lombardot T."/>
            <person name="Becker I."/>
            <person name="Amann J."/>
            <person name="Gellner K."/>
            <person name="Teeling H."/>
            <person name="Leuschner W.D."/>
            <person name="Gloeckner F.-O."/>
            <person name="Lupas A.N."/>
            <person name="Amann R."/>
            <person name="Klenk H.-P."/>
        </authorList>
    </citation>
    <scope>NUCLEOTIDE SEQUENCE [LARGE SCALE GENOMIC DNA]</scope>
    <source>
        <strain evidence="4">DSM 12343 / LSv54</strain>
    </source>
</reference>
<dbReference type="InterPro" id="IPR036196">
    <property type="entry name" value="Ptyr_pPase_sf"/>
</dbReference>
<dbReference type="Pfam" id="PF01451">
    <property type="entry name" value="LMWPc"/>
    <property type="match status" value="1"/>
</dbReference>
<name>Q6AM17_DESPS</name>
<evidence type="ECO:0000313" key="3">
    <source>
        <dbReference type="EMBL" id="CAG36608.1"/>
    </source>
</evidence>
<keyword evidence="4" id="KW-1185">Reference proteome</keyword>
<proteinExistence type="predicted"/>
<dbReference type="PANTHER" id="PTHR43428">
    <property type="entry name" value="ARSENATE REDUCTASE"/>
    <property type="match status" value="1"/>
</dbReference>
<dbReference type="eggNOG" id="COG0394">
    <property type="taxonomic scope" value="Bacteria"/>
</dbReference>
<sequence>MSVGSSSDCFSGIMKILFLCTGNSCRSQMAEGWTRYLHPEIFTVYSAGVEIHGMNPHAVQVMGEAGIDISGQRSQHLDDFSALEIDYVITVCSNAQESCPIFPRATKTLHVGFDDPPAMARELAAAGAGAEVQLDCYRRVRDQIGEFVRTLPERLSA</sequence>
<accession>Q6AM17</accession>
<keyword evidence="1" id="KW-0059">Arsenical resistance</keyword>
<dbReference type="STRING" id="177439.DP1879"/>
<dbReference type="Proteomes" id="UP000000602">
    <property type="component" value="Chromosome"/>
</dbReference>
<dbReference type="InterPro" id="IPR023485">
    <property type="entry name" value="Ptyr_pPase"/>
</dbReference>
<dbReference type="SUPFAM" id="SSF52788">
    <property type="entry name" value="Phosphotyrosine protein phosphatases I"/>
    <property type="match status" value="1"/>
</dbReference>
<feature type="domain" description="Phosphotyrosine protein phosphatase I" evidence="2">
    <location>
        <begin position="14"/>
        <end position="154"/>
    </location>
</feature>
<organism evidence="3 4">
    <name type="scientific">Desulfotalea psychrophila (strain LSv54 / DSM 12343)</name>
    <dbReference type="NCBI Taxonomy" id="177439"/>
    <lineage>
        <taxon>Bacteria</taxon>
        <taxon>Pseudomonadati</taxon>
        <taxon>Thermodesulfobacteriota</taxon>
        <taxon>Desulfobulbia</taxon>
        <taxon>Desulfobulbales</taxon>
        <taxon>Desulfocapsaceae</taxon>
        <taxon>Desulfotalea</taxon>
    </lineage>
</organism>
<dbReference type="HOGENOM" id="CLU_071415_3_2_7"/>
<dbReference type="GO" id="GO:0046685">
    <property type="term" value="P:response to arsenic-containing substance"/>
    <property type="evidence" value="ECO:0007669"/>
    <property type="project" value="UniProtKB-KW"/>
</dbReference>
<dbReference type="PANTHER" id="PTHR43428:SF1">
    <property type="entry name" value="ARSENATE REDUCTASE"/>
    <property type="match status" value="1"/>
</dbReference>
<dbReference type="AlphaFoldDB" id="Q6AM17"/>
<evidence type="ECO:0000259" key="2">
    <source>
        <dbReference type="SMART" id="SM00226"/>
    </source>
</evidence>
<evidence type="ECO:0000256" key="1">
    <source>
        <dbReference type="ARBA" id="ARBA00022849"/>
    </source>
</evidence>
<dbReference type="EMBL" id="CR522870">
    <property type="protein sequence ID" value="CAG36608.1"/>
    <property type="molecule type" value="Genomic_DNA"/>
</dbReference>
<dbReference type="CDD" id="cd16345">
    <property type="entry name" value="LMWP_ArsC"/>
    <property type="match status" value="1"/>
</dbReference>
<dbReference type="Gene3D" id="3.40.50.2300">
    <property type="match status" value="1"/>
</dbReference>
<gene>
    <name evidence="3" type="ordered locus">DP1879</name>
</gene>
<dbReference type="KEGG" id="dps:DP1879"/>
<protein>
    <submittedName>
        <fullName evidence="3">Related to arsenate reductase</fullName>
    </submittedName>
</protein>
<dbReference type="SMART" id="SM00226">
    <property type="entry name" value="LMWPc"/>
    <property type="match status" value="1"/>
</dbReference>
<evidence type="ECO:0000313" key="4">
    <source>
        <dbReference type="Proteomes" id="UP000000602"/>
    </source>
</evidence>